<gene>
    <name evidence="10" type="ORF">LUZ62_089033</name>
</gene>
<evidence type="ECO:0000256" key="3">
    <source>
        <dbReference type="ARBA" id="ARBA00022692"/>
    </source>
</evidence>
<dbReference type="SUPFAM" id="SSF144091">
    <property type="entry name" value="Rhomboid-like"/>
    <property type="match status" value="1"/>
</dbReference>
<dbReference type="GO" id="GO:0004252">
    <property type="term" value="F:serine-type endopeptidase activity"/>
    <property type="evidence" value="ECO:0007669"/>
    <property type="project" value="InterPro"/>
</dbReference>
<evidence type="ECO:0000313" key="10">
    <source>
        <dbReference type="EMBL" id="KAJ4754628.1"/>
    </source>
</evidence>
<feature type="domain" description="Peptidase S54 rhomboid" evidence="9">
    <location>
        <begin position="155"/>
        <end position="263"/>
    </location>
</feature>
<evidence type="ECO:0000256" key="2">
    <source>
        <dbReference type="ARBA" id="ARBA00009045"/>
    </source>
</evidence>
<feature type="transmembrane region" description="Helical" evidence="8">
    <location>
        <begin position="118"/>
        <end position="136"/>
    </location>
</feature>
<dbReference type="InterPro" id="IPR050925">
    <property type="entry name" value="Rhomboid_protease_S54"/>
</dbReference>
<accession>A0AAV8CKR0</accession>
<organism evidence="10 11">
    <name type="scientific">Rhynchospora pubera</name>
    <dbReference type="NCBI Taxonomy" id="906938"/>
    <lineage>
        <taxon>Eukaryota</taxon>
        <taxon>Viridiplantae</taxon>
        <taxon>Streptophyta</taxon>
        <taxon>Embryophyta</taxon>
        <taxon>Tracheophyta</taxon>
        <taxon>Spermatophyta</taxon>
        <taxon>Magnoliopsida</taxon>
        <taxon>Liliopsida</taxon>
        <taxon>Poales</taxon>
        <taxon>Cyperaceae</taxon>
        <taxon>Cyperoideae</taxon>
        <taxon>Rhynchosporeae</taxon>
        <taxon>Rhynchospora</taxon>
    </lineage>
</organism>
<feature type="compositionally biased region" description="Polar residues" evidence="7">
    <location>
        <begin position="30"/>
        <end position="41"/>
    </location>
</feature>
<dbReference type="InterPro" id="IPR035952">
    <property type="entry name" value="Rhomboid-like_sf"/>
</dbReference>
<dbReference type="GO" id="GO:0016020">
    <property type="term" value="C:membrane"/>
    <property type="evidence" value="ECO:0007669"/>
    <property type="project" value="UniProtKB-SubCell"/>
</dbReference>
<evidence type="ECO:0000256" key="6">
    <source>
        <dbReference type="ARBA" id="ARBA00023136"/>
    </source>
</evidence>
<keyword evidence="4" id="KW-0378">Hydrolase</keyword>
<sequence length="322" mass="36105">MTRRLLASNLRRVLNPATTPSPKPFSSPTAQQNPLSHSQSHHFSWQLKPHKSLFFSTYNKLSRGQFIAQSRNAAPMGRLLTRGAHWLSFSLRQLGGPGQVRSSMRRSWSAQILTPKRVVLFLIGANVAVFVLWKIADPSFMRKHFMVSLDNFKNGRLHTLITSAFSHSSLDHIGVNMFCLYYFGGIIGTAFGPKFLLKLYLGGALGGSIFCLIYLSRNSPEVSALGASASLDAISAMWILSLTNESILLSPIRTAIMGVILMTTDMWRIHNRIYKEKLEFDRIIREVRGERKEEGDNKSSAAHKLGGAFVATLVWSRIRKRT</sequence>
<comment type="caution">
    <text evidence="10">The sequence shown here is derived from an EMBL/GenBank/DDBJ whole genome shotgun (WGS) entry which is preliminary data.</text>
</comment>
<feature type="region of interest" description="Disordered" evidence="7">
    <location>
        <begin position="15"/>
        <end position="41"/>
    </location>
</feature>
<evidence type="ECO:0000256" key="7">
    <source>
        <dbReference type="SAM" id="MobiDB-lite"/>
    </source>
</evidence>
<evidence type="ECO:0000256" key="5">
    <source>
        <dbReference type="ARBA" id="ARBA00022989"/>
    </source>
</evidence>
<comment type="similarity">
    <text evidence="2">Belongs to the peptidase S54 family.</text>
</comment>
<dbReference type="InterPro" id="IPR022764">
    <property type="entry name" value="Peptidase_S54_rhomboid_dom"/>
</dbReference>
<name>A0AAV8CKR0_9POAL</name>
<evidence type="ECO:0000256" key="1">
    <source>
        <dbReference type="ARBA" id="ARBA00004141"/>
    </source>
</evidence>
<evidence type="ECO:0000256" key="8">
    <source>
        <dbReference type="SAM" id="Phobius"/>
    </source>
</evidence>
<protein>
    <recommendedName>
        <fullName evidence="9">Peptidase S54 rhomboid domain-containing protein</fullName>
    </recommendedName>
</protein>
<dbReference type="PANTHER" id="PTHR43731">
    <property type="entry name" value="RHOMBOID PROTEASE"/>
    <property type="match status" value="1"/>
</dbReference>
<evidence type="ECO:0000256" key="4">
    <source>
        <dbReference type="ARBA" id="ARBA00022801"/>
    </source>
</evidence>
<dbReference type="EMBL" id="JAMFTS010000005">
    <property type="protein sequence ID" value="KAJ4754628.1"/>
    <property type="molecule type" value="Genomic_DNA"/>
</dbReference>
<dbReference type="Gene3D" id="1.20.1540.10">
    <property type="entry name" value="Rhomboid-like"/>
    <property type="match status" value="1"/>
</dbReference>
<feature type="transmembrane region" description="Helical" evidence="8">
    <location>
        <begin position="247"/>
        <end position="267"/>
    </location>
</feature>
<comment type="subcellular location">
    <subcellularLocation>
        <location evidence="1">Membrane</location>
        <topology evidence="1">Multi-pass membrane protein</topology>
    </subcellularLocation>
</comment>
<evidence type="ECO:0000313" key="11">
    <source>
        <dbReference type="Proteomes" id="UP001140206"/>
    </source>
</evidence>
<reference evidence="10" key="1">
    <citation type="submission" date="2022-08" db="EMBL/GenBank/DDBJ databases">
        <authorList>
            <person name="Marques A."/>
        </authorList>
    </citation>
    <scope>NUCLEOTIDE SEQUENCE</scope>
    <source>
        <strain evidence="10">RhyPub2mFocal</strain>
        <tissue evidence="10">Leaves</tissue>
    </source>
</reference>
<keyword evidence="3 8" id="KW-0812">Transmembrane</keyword>
<dbReference type="PANTHER" id="PTHR43731:SF14">
    <property type="entry name" value="PRESENILIN-ASSOCIATED RHOMBOID-LIKE PROTEIN, MITOCHONDRIAL"/>
    <property type="match status" value="1"/>
</dbReference>
<proteinExistence type="inferred from homology"/>
<feature type="transmembrane region" description="Helical" evidence="8">
    <location>
        <begin position="197"/>
        <end position="215"/>
    </location>
</feature>
<dbReference type="Proteomes" id="UP001140206">
    <property type="component" value="Chromosome 5"/>
</dbReference>
<keyword evidence="11" id="KW-1185">Reference proteome</keyword>
<dbReference type="AlphaFoldDB" id="A0AAV8CKR0"/>
<feature type="transmembrane region" description="Helical" evidence="8">
    <location>
        <begin position="173"/>
        <end position="191"/>
    </location>
</feature>
<dbReference type="Pfam" id="PF01694">
    <property type="entry name" value="Rhomboid"/>
    <property type="match status" value="1"/>
</dbReference>
<keyword evidence="6 8" id="KW-0472">Membrane</keyword>
<keyword evidence="5 8" id="KW-1133">Transmembrane helix</keyword>
<evidence type="ECO:0000259" key="9">
    <source>
        <dbReference type="Pfam" id="PF01694"/>
    </source>
</evidence>